<comment type="caution">
    <text evidence="3">The sequence shown here is derived from an EMBL/GenBank/DDBJ whole genome shotgun (WGS) entry which is preliminary data.</text>
</comment>
<keyword evidence="1" id="KW-0378">Hydrolase</keyword>
<dbReference type="HOGENOM" id="CLU_126482_0_0_11"/>
<dbReference type="STRING" id="1035195.HMPREF9997_02160"/>
<name>L1MBW9_9CORY</name>
<dbReference type="eggNOG" id="COG2453">
    <property type="taxonomic scope" value="Bacteria"/>
</dbReference>
<proteinExistence type="predicted"/>
<evidence type="ECO:0000256" key="1">
    <source>
        <dbReference type="ARBA" id="ARBA00022801"/>
    </source>
</evidence>
<gene>
    <name evidence="3" type="ORF">HMPREF9997_02160</name>
</gene>
<dbReference type="Pfam" id="PF22784">
    <property type="entry name" value="PTP-SAK"/>
    <property type="match status" value="1"/>
</dbReference>
<organism evidence="3 4">
    <name type="scientific">Corynebacterium durum F0235</name>
    <dbReference type="NCBI Taxonomy" id="1035195"/>
    <lineage>
        <taxon>Bacteria</taxon>
        <taxon>Bacillati</taxon>
        <taxon>Actinomycetota</taxon>
        <taxon>Actinomycetes</taxon>
        <taxon>Mycobacteriales</taxon>
        <taxon>Corynebacteriaceae</taxon>
        <taxon>Corynebacterium</taxon>
    </lineage>
</organism>
<dbReference type="Proteomes" id="UP000010445">
    <property type="component" value="Unassembled WGS sequence"/>
</dbReference>
<evidence type="ECO:0000259" key="2">
    <source>
        <dbReference type="Pfam" id="PF22784"/>
    </source>
</evidence>
<dbReference type="AlphaFoldDB" id="L1MBW9"/>
<sequence length="150" mass="16796">MNATAQWSEQEPGVVVFPSGARIRGRPRSYYREGAELPDHIVMLTGFSPRTLPIAETHWIRWPDFWVPVDGPKTRYVLETVLKKARYSRVDITCGGGIGRTGTALACIAVLDGIDSASSVAFIRESYHPQAVETPWQRWYISRFASTVGQ</sequence>
<dbReference type="InterPro" id="IPR057023">
    <property type="entry name" value="PTP-SAK"/>
</dbReference>
<dbReference type="PATRIC" id="fig|1035195.3.peg.1936"/>
<feature type="domain" description="Swiss Army Knife protein DSP-PTPase phosphatase" evidence="2">
    <location>
        <begin position="73"/>
        <end position="120"/>
    </location>
</feature>
<protein>
    <recommendedName>
        <fullName evidence="2">Swiss Army Knife protein DSP-PTPase phosphatase domain-containing protein</fullName>
    </recommendedName>
</protein>
<keyword evidence="4" id="KW-1185">Reference proteome</keyword>
<dbReference type="SUPFAM" id="SSF52799">
    <property type="entry name" value="(Phosphotyrosine protein) phosphatases II"/>
    <property type="match status" value="1"/>
</dbReference>
<dbReference type="Gene3D" id="3.90.190.10">
    <property type="entry name" value="Protein tyrosine phosphatase superfamily"/>
    <property type="match status" value="1"/>
</dbReference>
<accession>L1MBW9</accession>
<reference evidence="3 4" key="1">
    <citation type="submission" date="2012-05" db="EMBL/GenBank/DDBJ databases">
        <authorList>
            <person name="Weinstock G."/>
            <person name="Sodergren E."/>
            <person name="Lobos E.A."/>
            <person name="Fulton L."/>
            <person name="Fulton R."/>
            <person name="Courtney L."/>
            <person name="Fronick C."/>
            <person name="O'Laughlin M."/>
            <person name="Godfrey J."/>
            <person name="Wilson R.M."/>
            <person name="Miner T."/>
            <person name="Farmer C."/>
            <person name="Delehaunty K."/>
            <person name="Cordes M."/>
            <person name="Minx P."/>
            <person name="Tomlinson C."/>
            <person name="Chen J."/>
            <person name="Wollam A."/>
            <person name="Pepin K.H."/>
            <person name="Bhonagiri V."/>
            <person name="Zhang X."/>
            <person name="Suruliraj S."/>
            <person name="Warren W."/>
            <person name="Mitreva M."/>
            <person name="Mardis E.R."/>
            <person name="Wilson R.K."/>
        </authorList>
    </citation>
    <scope>NUCLEOTIDE SEQUENCE [LARGE SCALE GENOMIC DNA]</scope>
    <source>
        <strain evidence="3 4">F0235</strain>
    </source>
</reference>
<dbReference type="GO" id="GO:0016791">
    <property type="term" value="F:phosphatase activity"/>
    <property type="evidence" value="ECO:0007669"/>
    <property type="project" value="UniProtKB-ARBA"/>
</dbReference>
<evidence type="ECO:0000313" key="4">
    <source>
        <dbReference type="Proteomes" id="UP000010445"/>
    </source>
</evidence>
<dbReference type="OrthoDB" id="2629679at2"/>
<dbReference type="EMBL" id="AMEM01000037">
    <property type="protein sequence ID" value="EKX88489.1"/>
    <property type="molecule type" value="Genomic_DNA"/>
</dbReference>
<evidence type="ECO:0000313" key="3">
    <source>
        <dbReference type="EMBL" id="EKX88489.1"/>
    </source>
</evidence>
<dbReference type="InterPro" id="IPR029021">
    <property type="entry name" value="Prot-tyrosine_phosphatase-like"/>
</dbReference>